<dbReference type="EMBL" id="KK914539">
    <property type="protein sequence ID" value="KDP34223.1"/>
    <property type="molecule type" value="Genomic_DNA"/>
</dbReference>
<dbReference type="InterPro" id="IPR035979">
    <property type="entry name" value="RBD_domain_sf"/>
</dbReference>
<dbReference type="InterPro" id="IPR043151">
    <property type="entry name" value="BAH_sf"/>
</dbReference>
<dbReference type="Gene3D" id="2.30.30.490">
    <property type="match status" value="1"/>
</dbReference>
<feature type="compositionally biased region" description="Basic and acidic residues" evidence="1">
    <location>
        <begin position="466"/>
        <end position="480"/>
    </location>
</feature>
<dbReference type="OrthoDB" id="1896853at2759"/>
<keyword evidence="5" id="KW-1185">Reference proteome</keyword>
<dbReference type="Pfam" id="PF01426">
    <property type="entry name" value="BAH"/>
    <property type="match status" value="1"/>
</dbReference>
<evidence type="ECO:0000313" key="4">
    <source>
        <dbReference type="EMBL" id="KDP34223.1"/>
    </source>
</evidence>
<dbReference type="PANTHER" id="PTHR47073:SF2">
    <property type="entry name" value="PROTEIN ANTI-SILENCING 1"/>
    <property type="match status" value="1"/>
</dbReference>
<evidence type="ECO:0000256" key="2">
    <source>
        <dbReference type="SAM" id="Phobius"/>
    </source>
</evidence>
<dbReference type="GO" id="GO:0003723">
    <property type="term" value="F:RNA binding"/>
    <property type="evidence" value="ECO:0007669"/>
    <property type="project" value="TreeGrafter"/>
</dbReference>
<evidence type="ECO:0000256" key="1">
    <source>
        <dbReference type="SAM" id="MobiDB-lite"/>
    </source>
</evidence>
<feature type="domain" description="BAH" evidence="3">
    <location>
        <begin position="38"/>
        <end position="163"/>
    </location>
</feature>
<name>A0A067KGX8_JATCU</name>
<feature type="compositionally biased region" description="Polar residues" evidence="1">
    <location>
        <begin position="450"/>
        <end position="465"/>
    </location>
</feature>
<evidence type="ECO:0000259" key="3">
    <source>
        <dbReference type="PROSITE" id="PS51038"/>
    </source>
</evidence>
<dbReference type="SUPFAM" id="SSF54928">
    <property type="entry name" value="RNA-binding domain, RBD"/>
    <property type="match status" value="1"/>
</dbReference>
<keyword evidence="2" id="KW-0472">Membrane</keyword>
<dbReference type="PROSITE" id="PS51038">
    <property type="entry name" value="BAH"/>
    <property type="match status" value="1"/>
</dbReference>
<dbReference type="FunFam" id="2.30.30.490:FF:000017">
    <property type="entry name" value="Bromo-adjacent homology (BAH) domain-containing protein"/>
    <property type="match status" value="1"/>
</dbReference>
<gene>
    <name evidence="4" type="ORF">JCGZ_07794</name>
</gene>
<feature type="transmembrane region" description="Helical" evidence="2">
    <location>
        <begin position="631"/>
        <end position="654"/>
    </location>
</feature>
<keyword evidence="2" id="KW-0812">Transmembrane</keyword>
<organism evidence="4 5">
    <name type="scientific">Jatropha curcas</name>
    <name type="common">Barbados nut</name>
    <dbReference type="NCBI Taxonomy" id="180498"/>
    <lineage>
        <taxon>Eukaryota</taxon>
        <taxon>Viridiplantae</taxon>
        <taxon>Streptophyta</taxon>
        <taxon>Embryophyta</taxon>
        <taxon>Tracheophyta</taxon>
        <taxon>Spermatophyta</taxon>
        <taxon>Magnoliopsida</taxon>
        <taxon>eudicotyledons</taxon>
        <taxon>Gunneridae</taxon>
        <taxon>Pentapetalae</taxon>
        <taxon>rosids</taxon>
        <taxon>fabids</taxon>
        <taxon>Malpighiales</taxon>
        <taxon>Euphorbiaceae</taxon>
        <taxon>Crotonoideae</taxon>
        <taxon>Jatropheae</taxon>
        <taxon>Jatropha</taxon>
    </lineage>
</organism>
<feature type="compositionally biased region" description="Basic and acidic residues" evidence="1">
    <location>
        <begin position="422"/>
        <end position="431"/>
    </location>
</feature>
<protein>
    <recommendedName>
        <fullName evidence="3">BAH domain-containing protein</fullName>
    </recommendedName>
</protein>
<dbReference type="STRING" id="180498.A0A067KGX8"/>
<evidence type="ECO:0000313" key="5">
    <source>
        <dbReference type="Proteomes" id="UP000027138"/>
    </source>
</evidence>
<dbReference type="InterPro" id="IPR001025">
    <property type="entry name" value="BAH_dom"/>
</dbReference>
<feature type="region of interest" description="Disordered" evidence="1">
    <location>
        <begin position="407"/>
        <end position="530"/>
    </location>
</feature>
<dbReference type="PANTHER" id="PTHR47073">
    <property type="entry name" value="PROTEIN ANTI-SILENCING 1"/>
    <property type="match status" value="1"/>
</dbReference>
<dbReference type="Proteomes" id="UP000027138">
    <property type="component" value="Unassembled WGS sequence"/>
</dbReference>
<dbReference type="GO" id="GO:0003682">
    <property type="term" value="F:chromatin binding"/>
    <property type="evidence" value="ECO:0007669"/>
    <property type="project" value="InterPro"/>
</dbReference>
<dbReference type="SMART" id="SM00439">
    <property type="entry name" value="BAH"/>
    <property type="match status" value="1"/>
</dbReference>
<reference evidence="4 5" key="1">
    <citation type="journal article" date="2014" name="PLoS ONE">
        <title>Global Analysis of Gene Expression Profiles in Physic Nut (Jatropha curcas L.) Seedlings Exposed to Salt Stress.</title>
        <authorList>
            <person name="Zhang L."/>
            <person name="Zhang C."/>
            <person name="Wu P."/>
            <person name="Chen Y."/>
            <person name="Li M."/>
            <person name="Jiang H."/>
            <person name="Wu G."/>
        </authorList>
    </citation>
    <scope>NUCLEOTIDE SEQUENCE [LARGE SCALE GENOMIC DNA]</scope>
    <source>
        <strain evidence="5">cv. GZQX0401</strain>
        <tissue evidence="4">Young leaves</tissue>
    </source>
</reference>
<feature type="compositionally biased region" description="Polar residues" evidence="1">
    <location>
        <begin position="513"/>
        <end position="523"/>
    </location>
</feature>
<dbReference type="AlphaFoldDB" id="A0A067KGX8"/>
<keyword evidence="2" id="KW-1133">Transmembrane helix</keyword>
<proteinExistence type="predicted"/>
<feature type="compositionally biased region" description="Basic and acidic residues" evidence="1">
    <location>
        <begin position="439"/>
        <end position="449"/>
    </location>
</feature>
<accession>A0A067KGX8</accession>
<sequence length="659" mass="73172">MVQVNGEGSISFEWGKKRGLGGMKKDVQFYESFTYDGVEYKLYDSVYMYAEKEPEPYIGKLIKIWETSNKERKVKILWFFRPCEISNYIEVDKTLENELFLASGEGVGLANVNPLEAIAGKCNVVCISKDSRNPPPSNEQLQMADFIFYLTFDVEFHVISDKIDDKIAGVDVKFLLNRVNNQKSIADPKPDSNKKDLSGNAVVNDGAVVLSEENALGEHKTLKSDERSLNASAKQRLHCKDLSADHKSSLEQKLASSGGKDILEMVKSDHPQGNLSGDKSKSKLKEDAELVKSSVKQKSSLREKPTSDIGVQLGEVVKINVPRKNSASDKTCSRFNDKEIADQKPSLVKQKSSIAENCASNLGVGLGEVAKSNRQECLSSEKIASRVKDDHVRDESKEVPAVEVQVEETVKAAKDSGTGNERPSKKAKLEGSVKASGENNKKIDQKLNHDSSGIDVNTVDQTATTPEDKPKHKLVMDLHGNENIISKKPKLDEKLTKPSHGKLPKASPRDVSNDASKSNNQALEVTRRPDADKSKWFTVPPWEPSMRTAHAEGKLVLLQNLDPSCTAAEVEDIVWHAFKENCRAKVIQQTAFSSPYSGQALVIFKTREATRMVVRKLNEGCLLLSNGRKKLYLLLIVLSPTQLSMIWPWIGAYYKKEHS</sequence>